<protein>
    <submittedName>
        <fullName evidence="3">Choice-of-anchor Q domain-containing protein</fullName>
    </submittedName>
</protein>
<feature type="domain" description="Alpha-galactosidase NEW3" evidence="2">
    <location>
        <begin position="556"/>
        <end position="627"/>
    </location>
</feature>
<dbReference type="InterPro" id="IPR059226">
    <property type="entry name" value="Choice_anch_Q_dom"/>
</dbReference>
<evidence type="ECO:0000256" key="1">
    <source>
        <dbReference type="SAM" id="SignalP"/>
    </source>
</evidence>
<sequence>MFTRTFRINPLTSVLLTATLGLGAIGSAQAATFFVRTDGGDANQCNGRADTAYPGSGTAQNCAWKHPSYALPSTGTARIAGGDTLMIGAGEYMIGYGAPGSTCTSGDRTGCWLGQIPSGPSSTAKTRILGNASAPPKLWGSEGNSIVLNLNTSSNVEVGHLEITDKNACVTRHNVASAACGTGGTWAGYGIYAYGSSNVWIHDVNIHGMAHTGLNAGKLSNWTIERTKINANGWAGWDSNVGDNGSNSGQMILRDIEVAWNGCGENPSTGAAVNCWGQVSGGYGDGIGLNTTGGQWLVEDAFIHHNASDGLDFLYMDGAPSTSVIFRRVYSIANAGNQIKSLGNTTIENSVLVSSCGYWNGILKNGEVCRASGNTISLTPSANTVINIRHNTITGEGDNLILTREGVASGKVYIQNNALIGQTDFLAAQSGWPDDKTAAHYAYNDASTVSFSGNLVWNVKNNQCPAGSICGQDPKLKNITLANFDGTPQAGSPVIDKAPLLSGVTTDFLLQARPVGGAADIGAYEVQTGGTTPPPAPTCTRAAPTVSLSGPTAAVAAGTTVSYTMSLTNKDSSNCAATSFSLARTVPAGWTGTLSATSLSLAPGASANATLSVTSASGSAAGGYGIGTGVSSAIGGAHTGNASATYTVKDVNSEPVPPTGLTETIGTDKTAYIAGQTVYMSARVLNNGQPVSGATVKFTVTKPSGTKVNMTVTTGADGFARKSYVTGTGPSSIGNYALAALATSAGKTVTANSTFSVSKAGTTPPPAPTGLTETVGTDKASYVGGQTVAMNARVLFNGQPVSGASVRFVATKPNGIKITLDATTGSDGYARQSFVSGTGPSSIGNYTLDATVTSNSKTVTARSTFGVTQP</sequence>
<evidence type="ECO:0000313" key="3">
    <source>
        <dbReference type="EMBL" id="MFD0737898.1"/>
    </source>
</evidence>
<feature type="chain" id="PRO_5047186813" evidence="1">
    <location>
        <begin position="31"/>
        <end position="870"/>
    </location>
</feature>
<accession>A0ABW2YI47</accession>
<dbReference type="NCBIfam" id="NF041518">
    <property type="entry name" value="choice_anch_Q"/>
    <property type="match status" value="1"/>
</dbReference>
<dbReference type="SUPFAM" id="SSF51126">
    <property type="entry name" value="Pectin lyase-like"/>
    <property type="match status" value="1"/>
</dbReference>
<dbReference type="InterPro" id="IPR008964">
    <property type="entry name" value="Invasin/intimin_cell_adhesion"/>
</dbReference>
<dbReference type="Gene3D" id="2.60.40.1930">
    <property type="match status" value="1"/>
</dbReference>
<gene>
    <name evidence="3" type="ORF">ACFQZQ_01155</name>
</gene>
<reference evidence="4" key="1">
    <citation type="journal article" date="2019" name="Int. J. Syst. Evol. Microbiol.">
        <title>The Global Catalogue of Microorganisms (GCM) 10K type strain sequencing project: providing services to taxonomists for standard genome sequencing and annotation.</title>
        <authorList>
            <consortium name="The Broad Institute Genomics Platform"/>
            <consortium name="The Broad Institute Genome Sequencing Center for Infectious Disease"/>
            <person name="Wu L."/>
            <person name="Ma J."/>
        </authorList>
    </citation>
    <scope>NUCLEOTIDE SEQUENCE [LARGE SCALE GENOMIC DNA]</scope>
    <source>
        <strain evidence="4">CCUG 55491</strain>
    </source>
</reference>
<proteinExistence type="predicted"/>
<keyword evidence="1" id="KW-0732">Signal</keyword>
<name>A0ABW2YI47_9GAMM</name>
<evidence type="ECO:0000313" key="4">
    <source>
        <dbReference type="Proteomes" id="UP001597090"/>
    </source>
</evidence>
<evidence type="ECO:0000259" key="2">
    <source>
        <dbReference type="Pfam" id="PF10633"/>
    </source>
</evidence>
<dbReference type="InterPro" id="IPR011050">
    <property type="entry name" value="Pectin_lyase_fold/virulence"/>
</dbReference>
<dbReference type="Proteomes" id="UP001597090">
    <property type="component" value="Unassembled WGS sequence"/>
</dbReference>
<dbReference type="InterPro" id="IPR013783">
    <property type="entry name" value="Ig-like_fold"/>
</dbReference>
<feature type="signal peptide" evidence="1">
    <location>
        <begin position="1"/>
        <end position="30"/>
    </location>
</feature>
<dbReference type="Gene3D" id="2.60.40.10">
    <property type="entry name" value="Immunoglobulins"/>
    <property type="match status" value="1"/>
</dbReference>
<keyword evidence="4" id="KW-1185">Reference proteome</keyword>
<comment type="caution">
    <text evidence="3">The sequence shown here is derived from an EMBL/GenBank/DDBJ whole genome shotgun (WGS) entry which is preliminary data.</text>
</comment>
<dbReference type="RefSeq" id="WP_386810855.1">
    <property type="nucleotide sequence ID" value="NZ_JBHTIH010000002.1"/>
</dbReference>
<dbReference type="SUPFAM" id="SSF49373">
    <property type="entry name" value="Invasin/intimin cell-adhesion fragments"/>
    <property type="match status" value="2"/>
</dbReference>
<dbReference type="Gene3D" id="2.160.20.10">
    <property type="entry name" value="Single-stranded right-handed beta-helix, Pectin lyase-like"/>
    <property type="match status" value="1"/>
</dbReference>
<dbReference type="InterPro" id="IPR012334">
    <property type="entry name" value="Pectin_lyas_fold"/>
</dbReference>
<dbReference type="InterPro" id="IPR018905">
    <property type="entry name" value="A-galactase_NEW3"/>
</dbReference>
<organism evidence="3 4">
    <name type="scientific">Lysobacter koreensis</name>
    <dbReference type="NCBI Taxonomy" id="266122"/>
    <lineage>
        <taxon>Bacteria</taxon>
        <taxon>Pseudomonadati</taxon>
        <taxon>Pseudomonadota</taxon>
        <taxon>Gammaproteobacteria</taxon>
        <taxon>Lysobacterales</taxon>
        <taxon>Lysobacteraceae</taxon>
        <taxon>Lysobacter</taxon>
    </lineage>
</organism>
<dbReference type="EMBL" id="JBHTIH010000002">
    <property type="protein sequence ID" value="MFD0737898.1"/>
    <property type="molecule type" value="Genomic_DNA"/>
</dbReference>
<dbReference type="Pfam" id="PF10633">
    <property type="entry name" value="NPCBM_assoc"/>
    <property type="match status" value="1"/>
</dbReference>